<keyword evidence="4" id="KW-1185">Reference proteome</keyword>
<dbReference type="Gene3D" id="2.60.120.430">
    <property type="entry name" value="Galactose-binding lectin"/>
    <property type="match status" value="1"/>
</dbReference>
<dbReference type="EMBL" id="KV918804">
    <property type="protein sequence ID" value="OSX78814.1"/>
    <property type="molecule type" value="Genomic_DNA"/>
</dbReference>
<feature type="domain" description="Malectin" evidence="2">
    <location>
        <begin position="36"/>
        <end position="124"/>
    </location>
</feature>
<dbReference type="InterPro" id="IPR021720">
    <property type="entry name" value="Malectin_dom"/>
</dbReference>
<dbReference type="AlphaFoldDB" id="A0A1X6PDA5"/>
<keyword evidence="1" id="KW-0732">Signal</keyword>
<feature type="signal peptide" evidence="1">
    <location>
        <begin position="1"/>
        <end position="26"/>
    </location>
</feature>
<protein>
    <recommendedName>
        <fullName evidence="2">Malectin domain-containing protein</fullName>
    </recommendedName>
</protein>
<reference evidence="3 4" key="1">
    <citation type="submission" date="2017-03" db="EMBL/GenBank/DDBJ databases">
        <title>WGS assembly of Porphyra umbilicalis.</title>
        <authorList>
            <person name="Brawley S.H."/>
            <person name="Blouin N.A."/>
            <person name="Ficko-Blean E."/>
            <person name="Wheeler G.L."/>
            <person name="Lohr M."/>
            <person name="Goodson H.V."/>
            <person name="Jenkins J.W."/>
            <person name="Blaby-Haas C.E."/>
            <person name="Helliwell K.E."/>
            <person name="Chan C."/>
            <person name="Marriage T."/>
            <person name="Bhattacharya D."/>
            <person name="Klein A.S."/>
            <person name="Badis Y."/>
            <person name="Brodie J."/>
            <person name="Cao Y."/>
            <person name="Collen J."/>
            <person name="Dittami S.M."/>
            <person name="Gachon C.M."/>
            <person name="Green B.R."/>
            <person name="Karpowicz S."/>
            <person name="Kim J.W."/>
            <person name="Kudahl U."/>
            <person name="Lin S."/>
            <person name="Michel G."/>
            <person name="Mittag M."/>
            <person name="Olson B.J."/>
            <person name="Pangilinan J."/>
            <person name="Peng Y."/>
            <person name="Qiu H."/>
            <person name="Shu S."/>
            <person name="Singer J.T."/>
            <person name="Smith A.G."/>
            <person name="Sprecher B.N."/>
            <person name="Wagner V."/>
            <person name="Wang W."/>
            <person name="Wang Z.-Y."/>
            <person name="Yan J."/>
            <person name="Yarish C."/>
            <person name="Zoeuner-Riek S."/>
            <person name="Zhuang Y."/>
            <person name="Zou Y."/>
            <person name="Lindquist E.A."/>
            <person name="Grimwood J."/>
            <person name="Barry K."/>
            <person name="Rokhsar D.S."/>
            <person name="Schmutz J."/>
            <person name="Stiller J.W."/>
            <person name="Grossman A.R."/>
            <person name="Prochnik S.E."/>
        </authorList>
    </citation>
    <scope>NUCLEOTIDE SEQUENCE [LARGE SCALE GENOMIC DNA]</scope>
    <source>
        <strain evidence="3">4086291</strain>
    </source>
</reference>
<evidence type="ECO:0000256" key="1">
    <source>
        <dbReference type="SAM" id="SignalP"/>
    </source>
</evidence>
<name>A0A1X6PDA5_PORUM</name>
<proteinExistence type="predicted"/>
<sequence>MARGSTAHRLCTALAVAAAAATAVAGQSALPGNIRYVNCGSDLIKSYEGHTWAADTGFEGGLQWVRTQLEGTGLPSLFHTARYRAGSLRYTLEVPASSTYRLELVFAETFFTEAARRFMDVFVTVDGEQTEAAALGLDVYGVAGTSPYKVVYPPLNSTTYGMPVTSTVVVTLQSSVPGGVVPVGNADPFLSGFGVYEDAAPTPTPAPTPGAEAPLPTPDVSTISAAFAATQAAGAPTLFLRTDAAAVVANASAVTAELAVLVAQVDTVRGVTPSSPDVEAAYAAASNAFAAADAAAAAVAATHDASHGPLTAAYTDAMAFINTLSPEVCSYITGFVRPFQFADEAMLAVKVEAVQTAAAAASAAAPTLAEKSAALQAAAAAAREAADAFLAEVRGDAQPTPVPVI</sequence>
<gene>
    <name evidence="3" type="ORF">BU14_0098s0040</name>
</gene>
<feature type="chain" id="PRO_5012304455" description="Malectin domain-containing protein" evidence="1">
    <location>
        <begin position="27"/>
        <end position="405"/>
    </location>
</feature>
<evidence type="ECO:0000259" key="2">
    <source>
        <dbReference type="Pfam" id="PF11721"/>
    </source>
</evidence>
<dbReference type="Proteomes" id="UP000218209">
    <property type="component" value="Unassembled WGS sequence"/>
</dbReference>
<accession>A0A1X6PDA5</accession>
<evidence type="ECO:0000313" key="4">
    <source>
        <dbReference type="Proteomes" id="UP000218209"/>
    </source>
</evidence>
<organism evidence="3 4">
    <name type="scientific">Porphyra umbilicalis</name>
    <name type="common">Purple laver</name>
    <name type="synonym">Red alga</name>
    <dbReference type="NCBI Taxonomy" id="2786"/>
    <lineage>
        <taxon>Eukaryota</taxon>
        <taxon>Rhodophyta</taxon>
        <taxon>Bangiophyceae</taxon>
        <taxon>Bangiales</taxon>
        <taxon>Bangiaceae</taxon>
        <taxon>Porphyra</taxon>
    </lineage>
</organism>
<evidence type="ECO:0000313" key="3">
    <source>
        <dbReference type="EMBL" id="OSX78814.1"/>
    </source>
</evidence>
<dbReference type="Pfam" id="PF11721">
    <property type="entry name" value="Malectin"/>
    <property type="match status" value="1"/>
</dbReference>